<dbReference type="PANTHER" id="PTHR33420:SF5">
    <property type="entry name" value="FIMBRIAL SUBUNIT"/>
    <property type="match status" value="1"/>
</dbReference>
<reference evidence="3 4" key="1">
    <citation type="submission" date="2019-02" db="EMBL/GenBank/DDBJ databases">
        <title>Comparative genomic analysis of the Hafnia genus genomes.</title>
        <authorList>
            <person name="Zhiqiu Y."/>
            <person name="Chao Y."/>
            <person name="Yuhui D."/>
            <person name="Di H."/>
            <person name="Bin L."/>
        </authorList>
    </citation>
    <scope>NUCLEOTIDE SEQUENCE [LARGE SCALE GENOMIC DNA]</scope>
    <source>
        <strain evidence="3 4">PCM_1194</strain>
    </source>
</reference>
<dbReference type="RefSeq" id="WP_130960639.1">
    <property type="nucleotide sequence ID" value="NZ_SITD01000069.1"/>
</dbReference>
<feature type="signal peptide" evidence="1">
    <location>
        <begin position="1"/>
        <end position="25"/>
    </location>
</feature>
<dbReference type="EMBL" id="SITD01000069">
    <property type="protein sequence ID" value="TBM21014.1"/>
    <property type="molecule type" value="Genomic_DNA"/>
</dbReference>
<dbReference type="Proteomes" id="UP000293380">
    <property type="component" value="Unassembled WGS sequence"/>
</dbReference>
<dbReference type="PANTHER" id="PTHR33420">
    <property type="entry name" value="FIMBRIAL SUBUNIT ELFA-RELATED"/>
    <property type="match status" value="1"/>
</dbReference>
<gene>
    <name evidence="3" type="ORF">EYY89_21755</name>
</gene>
<evidence type="ECO:0000259" key="2">
    <source>
        <dbReference type="Pfam" id="PF00419"/>
    </source>
</evidence>
<evidence type="ECO:0000313" key="3">
    <source>
        <dbReference type="EMBL" id="TBM21014.1"/>
    </source>
</evidence>
<dbReference type="GO" id="GO:0043709">
    <property type="term" value="P:cell adhesion involved in single-species biofilm formation"/>
    <property type="evidence" value="ECO:0007669"/>
    <property type="project" value="TreeGrafter"/>
</dbReference>
<comment type="caution">
    <text evidence="3">The sequence shown here is derived from an EMBL/GenBank/DDBJ whole genome shotgun (WGS) entry which is preliminary data.</text>
</comment>
<dbReference type="SUPFAM" id="SSF49401">
    <property type="entry name" value="Bacterial adhesins"/>
    <property type="match status" value="1"/>
</dbReference>
<accession>A0A4Q9EGN0</accession>
<dbReference type="InterPro" id="IPR000259">
    <property type="entry name" value="Adhesion_dom_fimbrial"/>
</dbReference>
<dbReference type="InterPro" id="IPR050263">
    <property type="entry name" value="Bact_Fimbrial_Adh_Pro"/>
</dbReference>
<sequence>MKYKHAQTLYLLILTSCFLAMPTQAETLGGQWNLYINGVVMPASCTSEVTEMTQSLGEWRSQNLKTIGQTTEPSNIHVHLTGCDASITGTTVTVTGMSDANDASLLALNNSGKDGVATGVAIQLTDSSGESISINNSTLSVPLTPGDNDILFHAAYKVTQVPVHGGDANAVMYMDFVYQ</sequence>
<feature type="domain" description="Fimbrial-type adhesion" evidence="2">
    <location>
        <begin position="36"/>
        <end position="179"/>
    </location>
</feature>
<dbReference type="PROSITE" id="PS51257">
    <property type="entry name" value="PROKAR_LIPOPROTEIN"/>
    <property type="match status" value="1"/>
</dbReference>
<feature type="chain" id="PRO_5020397633" evidence="1">
    <location>
        <begin position="26"/>
        <end position="179"/>
    </location>
</feature>
<organism evidence="3 4">
    <name type="scientific">Hafnia paralvei</name>
    <dbReference type="NCBI Taxonomy" id="546367"/>
    <lineage>
        <taxon>Bacteria</taxon>
        <taxon>Pseudomonadati</taxon>
        <taxon>Pseudomonadota</taxon>
        <taxon>Gammaproteobacteria</taxon>
        <taxon>Enterobacterales</taxon>
        <taxon>Hafniaceae</taxon>
        <taxon>Hafnia</taxon>
    </lineage>
</organism>
<keyword evidence="1" id="KW-0732">Signal</keyword>
<name>A0A4Q9EGN0_9GAMM</name>
<protein>
    <submittedName>
        <fullName evidence="3">Type 1 fimbrial protein</fullName>
    </submittedName>
</protein>
<dbReference type="Pfam" id="PF00419">
    <property type="entry name" value="Fimbrial"/>
    <property type="match status" value="1"/>
</dbReference>
<dbReference type="InterPro" id="IPR036937">
    <property type="entry name" value="Adhesion_dom_fimbrial_sf"/>
</dbReference>
<dbReference type="GO" id="GO:0009289">
    <property type="term" value="C:pilus"/>
    <property type="evidence" value="ECO:0007669"/>
    <property type="project" value="InterPro"/>
</dbReference>
<proteinExistence type="predicted"/>
<evidence type="ECO:0000313" key="4">
    <source>
        <dbReference type="Proteomes" id="UP000293380"/>
    </source>
</evidence>
<dbReference type="Gene3D" id="2.60.40.1090">
    <property type="entry name" value="Fimbrial-type adhesion domain"/>
    <property type="match status" value="1"/>
</dbReference>
<evidence type="ECO:0000256" key="1">
    <source>
        <dbReference type="SAM" id="SignalP"/>
    </source>
</evidence>
<dbReference type="InterPro" id="IPR008966">
    <property type="entry name" value="Adhesion_dom_sf"/>
</dbReference>
<dbReference type="AlphaFoldDB" id="A0A4Q9EGN0"/>